<dbReference type="EMBL" id="FNTH01000001">
    <property type="protein sequence ID" value="SED34747.1"/>
    <property type="molecule type" value="Genomic_DNA"/>
</dbReference>
<evidence type="ECO:0000313" key="5">
    <source>
        <dbReference type="Proteomes" id="UP000198992"/>
    </source>
</evidence>
<dbReference type="SMART" id="SM00062">
    <property type="entry name" value="PBPb"/>
    <property type="match status" value="1"/>
</dbReference>
<name>A0A1H4ZXM4_9BRAD</name>
<keyword evidence="2" id="KW-1133">Transmembrane helix</keyword>
<protein>
    <submittedName>
        <fullName evidence="4">ABC-type amino acid transport substrate-binding protein</fullName>
    </submittedName>
</protein>
<dbReference type="SUPFAM" id="SSF53850">
    <property type="entry name" value="Periplasmic binding protein-like II"/>
    <property type="match status" value="1"/>
</dbReference>
<accession>A0A1H4ZXM4</accession>
<keyword evidence="2" id="KW-0472">Membrane</keyword>
<feature type="domain" description="Solute-binding protein family 3/N-terminal" evidence="3">
    <location>
        <begin position="80"/>
        <end position="294"/>
    </location>
</feature>
<organism evidence="4 5">
    <name type="scientific">Bradyrhizobium erythrophlei</name>
    <dbReference type="NCBI Taxonomy" id="1437360"/>
    <lineage>
        <taxon>Bacteria</taxon>
        <taxon>Pseudomonadati</taxon>
        <taxon>Pseudomonadota</taxon>
        <taxon>Alphaproteobacteria</taxon>
        <taxon>Hyphomicrobiales</taxon>
        <taxon>Nitrobacteraceae</taxon>
        <taxon>Bradyrhizobium</taxon>
    </lineage>
</organism>
<dbReference type="Proteomes" id="UP000198992">
    <property type="component" value="Unassembled WGS sequence"/>
</dbReference>
<dbReference type="RefSeq" id="WP_143046770.1">
    <property type="nucleotide sequence ID" value="NZ_FNTH01000001.1"/>
</dbReference>
<keyword evidence="2" id="KW-0812">Transmembrane</keyword>
<dbReference type="PANTHER" id="PTHR35936:SF17">
    <property type="entry name" value="ARGININE-BINDING EXTRACELLULAR PROTEIN ARTP"/>
    <property type="match status" value="1"/>
</dbReference>
<proteinExistence type="predicted"/>
<evidence type="ECO:0000256" key="2">
    <source>
        <dbReference type="SAM" id="Phobius"/>
    </source>
</evidence>
<feature type="transmembrane region" description="Helical" evidence="2">
    <location>
        <begin position="51"/>
        <end position="71"/>
    </location>
</feature>
<gene>
    <name evidence="4" type="ORF">SAMN05444164_4504</name>
</gene>
<keyword evidence="1" id="KW-0732">Signal</keyword>
<evidence type="ECO:0000259" key="3">
    <source>
        <dbReference type="SMART" id="SM00062"/>
    </source>
</evidence>
<sequence length="300" mass="31097">MDAYEADISRPTISAETVVIRLGHQDLCSPYHRLVELRCVFLLEGMHMRRLLLSIAALLGVSGAVFGQTSLVSEIAPGGKLRVGMIAITVLGGVAEPVADFVGQKLGAAVEPVMYPNPEAYLQSFGKAEWDIAIGPRVLAPTDKADSTANLWAISLVYVAAPGTEFPDIASVDKAGVRIGTIRGAPSDRVLTREIKAAEIVRIPLSPTIAADAADLLRSGKADVFGADSGVGYPAAETLNGAKVVPGAFGTVLVAAALPKGRSPAAQALLATLVEEARQAGVVQKAIDAKGLKGVDVVSK</sequence>
<evidence type="ECO:0000256" key="1">
    <source>
        <dbReference type="ARBA" id="ARBA00022729"/>
    </source>
</evidence>
<dbReference type="InterPro" id="IPR001638">
    <property type="entry name" value="Solute-binding_3/MltF_N"/>
</dbReference>
<dbReference type="PANTHER" id="PTHR35936">
    <property type="entry name" value="MEMBRANE-BOUND LYTIC MUREIN TRANSGLYCOSYLASE F"/>
    <property type="match status" value="1"/>
</dbReference>
<dbReference type="OrthoDB" id="8200614at2"/>
<evidence type="ECO:0000313" key="4">
    <source>
        <dbReference type="EMBL" id="SED34747.1"/>
    </source>
</evidence>
<dbReference type="Gene3D" id="3.40.190.10">
    <property type="entry name" value="Periplasmic binding protein-like II"/>
    <property type="match status" value="2"/>
</dbReference>
<dbReference type="AlphaFoldDB" id="A0A1H4ZXM4"/>
<reference evidence="4 5" key="1">
    <citation type="submission" date="2016-10" db="EMBL/GenBank/DDBJ databases">
        <authorList>
            <person name="de Groot N.N."/>
        </authorList>
    </citation>
    <scope>NUCLEOTIDE SEQUENCE [LARGE SCALE GENOMIC DNA]</scope>
    <source>
        <strain evidence="4 5">MT12</strain>
    </source>
</reference>